<dbReference type="GO" id="GO:0030121">
    <property type="term" value="C:AP-1 adaptor complex"/>
    <property type="evidence" value="ECO:0007669"/>
    <property type="project" value="TreeGrafter"/>
</dbReference>
<evidence type="ECO:0000313" key="4">
    <source>
        <dbReference type="Proteomes" id="UP000691718"/>
    </source>
</evidence>
<feature type="region of interest" description="Disordered" evidence="1">
    <location>
        <begin position="458"/>
        <end position="506"/>
    </location>
</feature>
<feature type="compositionally biased region" description="Acidic residues" evidence="1">
    <location>
        <begin position="16"/>
        <end position="27"/>
    </location>
</feature>
<dbReference type="GO" id="GO:0032588">
    <property type="term" value="C:trans-Golgi network membrane"/>
    <property type="evidence" value="ECO:0007669"/>
    <property type="project" value="InterPro"/>
</dbReference>
<protein>
    <submittedName>
        <fullName evidence="3">(apollo) hypothetical protein</fullName>
    </submittedName>
</protein>
<feature type="domain" description="Aftiphilin clathrin-binding box" evidence="2">
    <location>
        <begin position="396"/>
        <end position="460"/>
    </location>
</feature>
<dbReference type="OrthoDB" id="5917212at2759"/>
<accession>A0A8S3WDM1</accession>
<dbReference type="PANTHER" id="PTHR16156">
    <property type="entry name" value="AFTIPHILIN A-RELATED"/>
    <property type="match status" value="1"/>
</dbReference>
<evidence type="ECO:0000313" key="3">
    <source>
        <dbReference type="EMBL" id="CAG4953920.1"/>
    </source>
</evidence>
<dbReference type="Proteomes" id="UP000691718">
    <property type="component" value="Unassembled WGS sequence"/>
</dbReference>
<name>A0A8S3WDM1_PARAO</name>
<dbReference type="InterPro" id="IPR029205">
    <property type="entry name" value="Clathrin-bd"/>
</dbReference>
<dbReference type="EMBL" id="CAJQZP010000288">
    <property type="protein sequence ID" value="CAG4953920.1"/>
    <property type="molecule type" value="Genomic_DNA"/>
</dbReference>
<dbReference type="GO" id="GO:0030276">
    <property type="term" value="F:clathrin binding"/>
    <property type="evidence" value="ECO:0007669"/>
    <property type="project" value="InterPro"/>
</dbReference>
<gene>
    <name evidence="3" type="ORF">PAPOLLO_LOCUS4985</name>
</gene>
<proteinExistence type="predicted"/>
<feature type="region of interest" description="Disordered" evidence="1">
    <location>
        <begin position="886"/>
        <end position="915"/>
    </location>
</feature>
<sequence length="1021" mass="114950">MSLPPLVCNTPPPPDQCEDDKDTDDFDVNYNLSQDEDEESNEYDYQTYTNYNLYEPSKSESRQETNWSPIISNTIESITNENFTEKNEQSSHMPQIIDDLSDKLTIDDVAVEDLNLQINQDQLNTLNINTEKSDTDNCENGSLSKKITTPTDNKISVESDITMQDDSTFRSNTPEDISSALVTEHIDSQPHNDEAEVYCDDLNSNLESKNTGTEADQSFVEFETKNELKDLEGSTETEDDFGDFDDFQFVGNNNNITMVIDNFEDPWDNETPQTSDFGAFKANFDDNINSSYEADTETKSIESNTILENKKNNDDDVEDDFGDFDDFKSCVEQSEAKDPVPLSKEQVTVLDLHSPDNESQILESINNIFISIFEEEISEAQSEFIESLESALNEKWSHLVDTDVRQPYMVNWNNSLGQKNLLKALCIDSRNILFGPKWNYNMPKYAVNLNTAPLQPQKQASLSSHSEVLNSDKSTLKETDTWTDPFASNGQESCSNENESTTTEKTSTDLEVFEKVMSTKLEKVYPTSLNVQALRQINLPDTHIFTPSDSETPRSKTIHYDSGPPILFPESNVSNNKTTTTVLNPQSLSNDVVNKLEDDNEYWEFQDFKSTTENIKSPTQVEKLNTELDRNNLQSVSMPYQPHLLQPIKVEPITPTLNWPDPGEVKETFNDFSDFVSSTPWNGNKNNVTVADIHENKSDVITVESNIVNNSNKISTFDAVSNENSFKVNKELNFNAVNNDDDFELFQSAPPLLQSNNEAPFTPSTSKTTDFDTAFSELSKYNNTIEVKPTKSSDSSAKDVLHFTPESCNSTVLSVHDGFVTNSPIHPVKTPNILQPLPACSSNTTRNQNNTVQILQPLSLESYSQINWPNPGIDLQDLSRFNPVETLPSLKSDSSTSSQSKTNSPAHNEKSSVRKEVLDDDIWGEFVSSKPKQQIPAPKTLPVFGDEDEWTEFVSSPSVKPQNGLNTISLNVHTNLSMQKSTKINKLNTKSNQISLDIPTLNYITPKSNRKTYSDKHFQNL</sequence>
<dbReference type="AlphaFoldDB" id="A0A8S3WDM1"/>
<feature type="compositionally biased region" description="Polar residues" evidence="1">
    <location>
        <begin position="458"/>
        <end position="473"/>
    </location>
</feature>
<keyword evidence="4" id="KW-1185">Reference proteome</keyword>
<comment type="caution">
    <text evidence="3">The sequence shown here is derived from an EMBL/GenBank/DDBJ whole genome shotgun (WGS) entry which is preliminary data.</text>
</comment>
<feature type="region of interest" description="Disordered" evidence="1">
    <location>
        <begin position="1"/>
        <end position="42"/>
    </location>
</feature>
<reference evidence="3" key="1">
    <citation type="submission" date="2021-04" db="EMBL/GenBank/DDBJ databases">
        <authorList>
            <person name="Tunstrom K."/>
        </authorList>
    </citation>
    <scope>NUCLEOTIDE SEQUENCE</scope>
</reference>
<dbReference type="PANTHER" id="PTHR16156:SF10">
    <property type="entry name" value="AFTIPHILIN-RELATED"/>
    <property type="match status" value="1"/>
</dbReference>
<evidence type="ECO:0000259" key="2">
    <source>
        <dbReference type="Pfam" id="PF15045"/>
    </source>
</evidence>
<evidence type="ECO:0000256" key="1">
    <source>
        <dbReference type="SAM" id="MobiDB-lite"/>
    </source>
</evidence>
<dbReference type="Pfam" id="PF15045">
    <property type="entry name" value="Clathrin_bdg"/>
    <property type="match status" value="1"/>
</dbReference>
<feature type="compositionally biased region" description="Low complexity" evidence="1">
    <location>
        <begin position="887"/>
        <end position="905"/>
    </location>
</feature>
<organism evidence="3 4">
    <name type="scientific">Parnassius apollo</name>
    <name type="common">Apollo butterfly</name>
    <name type="synonym">Papilio apollo</name>
    <dbReference type="NCBI Taxonomy" id="110799"/>
    <lineage>
        <taxon>Eukaryota</taxon>
        <taxon>Metazoa</taxon>
        <taxon>Ecdysozoa</taxon>
        <taxon>Arthropoda</taxon>
        <taxon>Hexapoda</taxon>
        <taxon>Insecta</taxon>
        <taxon>Pterygota</taxon>
        <taxon>Neoptera</taxon>
        <taxon>Endopterygota</taxon>
        <taxon>Lepidoptera</taxon>
        <taxon>Glossata</taxon>
        <taxon>Ditrysia</taxon>
        <taxon>Papilionoidea</taxon>
        <taxon>Papilionidae</taxon>
        <taxon>Parnassiinae</taxon>
        <taxon>Parnassini</taxon>
        <taxon>Parnassius</taxon>
        <taxon>Parnassius</taxon>
    </lineage>
</organism>
<dbReference type="InterPro" id="IPR046359">
    <property type="entry name" value="Aftin-like"/>
</dbReference>
<feature type="compositionally biased region" description="Low complexity" evidence="1">
    <location>
        <begin position="492"/>
        <end position="505"/>
    </location>
</feature>